<evidence type="ECO:0000256" key="8">
    <source>
        <dbReference type="ARBA" id="ARBA00023170"/>
    </source>
</evidence>
<dbReference type="GO" id="GO:0016787">
    <property type="term" value="F:hydrolase activity"/>
    <property type="evidence" value="ECO:0007669"/>
    <property type="project" value="UniProtKB-KW"/>
</dbReference>
<dbReference type="SMART" id="SM00409">
    <property type="entry name" value="IG"/>
    <property type="match status" value="3"/>
</dbReference>
<keyword evidence="16" id="KW-1185">Reference proteome</keyword>
<dbReference type="PANTHER" id="PTHR11890">
    <property type="entry name" value="INTERLEUKIN-1 RECEPTOR FAMILY MEMBER"/>
    <property type="match status" value="1"/>
</dbReference>
<evidence type="ECO:0000313" key="15">
    <source>
        <dbReference type="Ensembl" id="ENSELUP00000054098.2"/>
    </source>
</evidence>
<dbReference type="CDD" id="cd00096">
    <property type="entry name" value="Ig"/>
    <property type="match status" value="1"/>
</dbReference>
<dbReference type="InterPro" id="IPR013783">
    <property type="entry name" value="Ig-like_fold"/>
</dbReference>
<dbReference type="Gene3D" id="2.60.40.10">
    <property type="entry name" value="Immunoglobulins"/>
    <property type="match status" value="3"/>
</dbReference>
<dbReference type="PRINTS" id="PR01537">
    <property type="entry name" value="INTRLKN1R1F"/>
</dbReference>
<sequence>MRTRVTLDFLITACFLQNHLYEGHCKNKGAECLKPGLTTETYGYKAVSGDVFVMQCAKPYSAGLCGHLYNISASPEEANWLRSERETNSDRKCFIDDVAVKRHGNALWFSNVSAKHSGTYMCLTRGTVLNFSLEVLDRGSLGCKHTEPIGDTLILGQGGKIYCPGVNCGNCSASGFRGPNVTWYQKEKAVCSLREKRDIFVVDGQILQLNNVYVTDAKDYFCDYTCRQDDGISWTVRRYLKVSVIARDTQVPPRMIYPHSNETEEVELGEPHTLECRVQFGFQKNFNPVVEWLVSSHGNPGVLMEHIGQLQVNLSTIEEFNVVRTAQIPEVKLIHLDSTFTCLAQNSVGNSSATIRLKRKPKESLTLVIVFPLVSMLFLASLGITVHIYWLEITILYRVYWPYREITIDEKEFDAFVSYVPSTSRPEEVGGVHATKEPLEVLLPRVLEGTWGYRLCLLERDLLPGGAYTEDVVWAVHSSRRLVCLMSPEYMASTCLFELETGIRALQQNARLRILLIWTGTGPNPRPPPFPVTGLGTDPTAAEPGHPSTPLSLPRSPGTTAGPLPPVVRRAIRVLPTLYWNPRDQGRMVTSSNPGSRFWRSLRKAMPPRGVLG</sequence>
<dbReference type="FunFam" id="2.60.40.10:FF:000284">
    <property type="entry name" value="interleukin-1 receptor accessory protein-like 1"/>
    <property type="match status" value="1"/>
</dbReference>
<dbReference type="InParanoid" id="A0A6Q2XKM9"/>
<evidence type="ECO:0000256" key="6">
    <source>
        <dbReference type="ARBA" id="ARBA00023027"/>
    </source>
</evidence>
<keyword evidence="9" id="KW-0325">Glycoprotein</keyword>
<feature type="domain" description="Ig-like" evidence="14">
    <location>
        <begin position="35"/>
        <end position="134"/>
    </location>
</feature>
<dbReference type="PROSITE" id="PS50104">
    <property type="entry name" value="TIR"/>
    <property type="match status" value="1"/>
</dbReference>
<evidence type="ECO:0000256" key="3">
    <source>
        <dbReference type="ARBA" id="ARBA00022692"/>
    </source>
</evidence>
<evidence type="ECO:0000256" key="4">
    <source>
        <dbReference type="ARBA" id="ARBA00022801"/>
    </source>
</evidence>
<reference evidence="15" key="4">
    <citation type="submission" date="2025-09" db="UniProtKB">
        <authorList>
            <consortium name="Ensembl"/>
        </authorList>
    </citation>
    <scope>IDENTIFICATION</scope>
</reference>
<name>A0A6Q2XKM9_ESOLU</name>
<dbReference type="InterPro" id="IPR036179">
    <property type="entry name" value="Ig-like_dom_sf"/>
</dbReference>
<evidence type="ECO:0000256" key="2">
    <source>
        <dbReference type="ARBA" id="ARBA00009752"/>
    </source>
</evidence>
<dbReference type="OMA" id="YPHIIQD"/>
<accession>A0A6Q2XKM9</accession>
<dbReference type="InterPro" id="IPR003599">
    <property type="entry name" value="Ig_sub"/>
</dbReference>
<dbReference type="PANTHER" id="PTHR11890:SF23">
    <property type="entry name" value="INTERLEUKIN-18 RECEPTOR ACCESSORY PROTEIN"/>
    <property type="match status" value="1"/>
</dbReference>
<dbReference type="AlphaFoldDB" id="A0A6Q2XKM9"/>
<dbReference type="Ensembl" id="ENSELUT00000067350.2">
    <property type="protein sequence ID" value="ENSELUP00000054098.2"/>
    <property type="gene ID" value="ENSELUG00000012180.3"/>
</dbReference>
<evidence type="ECO:0000259" key="13">
    <source>
        <dbReference type="PROSITE" id="PS50104"/>
    </source>
</evidence>
<evidence type="ECO:0000259" key="14">
    <source>
        <dbReference type="PROSITE" id="PS50835"/>
    </source>
</evidence>
<keyword evidence="3 12" id="KW-0812">Transmembrane</keyword>
<dbReference type="Gene3D" id="3.40.50.10140">
    <property type="entry name" value="Toll/interleukin-1 receptor homology (TIR) domain"/>
    <property type="match status" value="1"/>
</dbReference>
<comment type="similarity">
    <text evidence="2">Belongs to the interleukin-1 receptor family.</text>
</comment>
<dbReference type="Pfam" id="PF01582">
    <property type="entry name" value="TIR"/>
    <property type="match status" value="1"/>
</dbReference>
<dbReference type="InterPro" id="IPR035897">
    <property type="entry name" value="Toll_tir_struct_dom_sf"/>
</dbReference>
<keyword evidence="4" id="KW-0378">Hydrolase</keyword>
<dbReference type="PROSITE" id="PS50835">
    <property type="entry name" value="IG_LIKE"/>
    <property type="match status" value="3"/>
</dbReference>
<dbReference type="InterPro" id="IPR015621">
    <property type="entry name" value="IL-1_rcpt_fam"/>
</dbReference>
<evidence type="ECO:0000256" key="9">
    <source>
        <dbReference type="ARBA" id="ARBA00023180"/>
    </source>
</evidence>
<dbReference type="RefSeq" id="XP_028972515.2">
    <property type="nucleotide sequence ID" value="XM_029116682.2"/>
</dbReference>
<evidence type="ECO:0000256" key="11">
    <source>
        <dbReference type="SAM" id="MobiDB-lite"/>
    </source>
</evidence>
<evidence type="ECO:0000313" key="16">
    <source>
        <dbReference type="Proteomes" id="UP000265140"/>
    </source>
</evidence>
<dbReference type="InterPro" id="IPR007110">
    <property type="entry name" value="Ig-like_dom"/>
</dbReference>
<reference evidence="15" key="2">
    <citation type="submission" date="2020-02" db="EMBL/GenBank/DDBJ databases">
        <title>Esox lucius (northern pike) genome, fEsoLuc1, primary haplotype.</title>
        <authorList>
            <person name="Myers G."/>
            <person name="Karagic N."/>
            <person name="Meyer A."/>
            <person name="Pippel M."/>
            <person name="Reichard M."/>
            <person name="Winkler S."/>
            <person name="Tracey A."/>
            <person name="Sims Y."/>
            <person name="Howe K."/>
            <person name="Rhie A."/>
            <person name="Formenti G."/>
            <person name="Durbin R."/>
            <person name="Fedrigo O."/>
            <person name="Jarvis E.D."/>
        </authorList>
    </citation>
    <scope>NUCLEOTIDE SEQUENCE [LARGE SCALE GENOMIC DNA]</scope>
</reference>
<proteinExistence type="inferred from homology"/>
<feature type="domain" description="Ig-like" evidence="14">
    <location>
        <begin position="171"/>
        <end position="233"/>
    </location>
</feature>
<dbReference type="GeneTree" id="ENSGT01090000259985"/>
<feature type="domain" description="TIR" evidence="13">
    <location>
        <begin position="411"/>
        <end position="606"/>
    </location>
</feature>
<dbReference type="SMART" id="SM00255">
    <property type="entry name" value="TIR"/>
    <property type="match status" value="1"/>
</dbReference>
<evidence type="ECO:0000256" key="5">
    <source>
        <dbReference type="ARBA" id="ARBA00022989"/>
    </source>
</evidence>
<dbReference type="Bgee" id="ENSELUG00000012180">
    <property type="expression patterns" value="Expressed in head kidney and 14 other cell types or tissues"/>
</dbReference>
<dbReference type="KEGG" id="els:105022565"/>
<keyword evidence="10" id="KW-0393">Immunoglobulin domain</keyword>
<evidence type="ECO:0000256" key="1">
    <source>
        <dbReference type="ARBA" id="ARBA00004479"/>
    </source>
</evidence>
<evidence type="ECO:0000256" key="12">
    <source>
        <dbReference type="SAM" id="Phobius"/>
    </source>
</evidence>
<organism evidence="15 16">
    <name type="scientific">Esox lucius</name>
    <name type="common">Northern pike</name>
    <dbReference type="NCBI Taxonomy" id="8010"/>
    <lineage>
        <taxon>Eukaryota</taxon>
        <taxon>Metazoa</taxon>
        <taxon>Chordata</taxon>
        <taxon>Craniata</taxon>
        <taxon>Vertebrata</taxon>
        <taxon>Euteleostomi</taxon>
        <taxon>Actinopterygii</taxon>
        <taxon>Neopterygii</taxon>
        <taxon>Teleostei</taxon>
        <taxon>Protacanthopterygii</taxon>
        <taxon>Esociformes</taxon>
        <taxon>Esocidae</taxon>
        <taxon>Esox</taxon>
    </lineage>
</organism>
<dbReference type="InterPro" id="IPR000157">
    <property type="entry name" value="TIR_dom"/>
</dbReference>
<dbReference type="SUPFAM" id="SSF48726">
    <property type="entry name" value="Immunoglobulin"/>
    <property type="match status" value="2"/>
</dbReference>
<feature type="transmembrane region" description="Helical" evidence="12">
    <location>
        <begin position="365"/>
        <end position="390"/>
    </location>
</feature>
<dbReference type="GO" id="GO:0042008">
    <property type="term" value="F:interleukin-18 receptor activity"/>
    <property type="evidence" value="ECO:0007669"/>
    <property type="project" value="TreeGrafter"/>
</dbReference>
<comment type="subcellular location">
    <subcellularLocation>
        <location evidence="1">Membrane</location>
        <topology evidence="1">Single-pass type I membrane protein</topology>
    </subcellularLocation>
</comment>
<keyword evidence="12" id="KW-0472">Membrane</keyword>
<protein>
    <submittedName>
        <fullName evidence="15">Uncharacterized protein</fullName>
    </submittedName>
</protein>
<feature type="domain" description="Ig-like" evidence="14">
    <location>
        <begin position="252"/>
        <end position="358"/>
    </location>
</feature>
<reference evidence="16" key="1">
    <citation type="journal article" date="2014" name="PLoS ONE">
        <title>The genome and linkage map of the northern pike (Esox lucius): conserved synteny revealed between the salmonid sister group and the Neoteleostei.</title>
        <authorList>
            <person name="Rondeau E.B."/>
            <person name="Minkley D.R."/>
            <person name="Leong J.S."/>
            <person name="Messmer A.M."/>
            <person name="Jantzen J.R."/>
            <person name="von Schalburg K.R."/>
            <person name="Lemon C."/>
            <person name="Bird N.H."/>
            <person name="Koop B.F."/>
        </authorList>
    </citation>
    <scope>NUCLEOTIDE SEQUENCE</scope>
</reference>
<keyword evidence="8" id="KW-0675">Receptor</keyword>
<keyword evidence="7" id="KW-1015">Disulfide bond</keyword>
<feature type="region of interest" description="Disordered" evidence="11">
    <location>
        <begin position="525"/>
        <end position="565"/>
    </location>
</feature>
<dbReference type="GO" id="GO:0016020">
    <property type="term" value="C:membrane"/>
    <property type="evidence" value="ECO:0007669"/>
    <property type="project" value="UniProtKB-SubCell"/>
</dbReference>
<evidence type="ECO:0000256" key="7">
    <source>
        <dbReference type="ARBA" id="ARBA00023157"/>
    </source>
</evidence>
<dbReference type="SUPFAM" id="SSF52200">
    <property type="entry name" value="Toll/Interleukin receptor TIR domain"/>
    <property type="match status" value="1"/>
</dbReference>
<reference evidence="15" key="3">
    <citation type="submission" date="2025-08" db="UniProtKB">
        <authorList>
            <consortium name="Ensembl"/>
        </authorList>
    </citation>
    <scope>IDENTIFICATION</scope>
</reference>
<keyword evidence="6" id="KW-0520">NAD</keyword>
<evidence type="ECO:0000256" key="10">
    <source>
        <dbReference type="ARBA" id="ARBA00023319"/>
    </source>
</evidence>
<keyword evidence="5 12" id="KW-1133">Transmembrane helix</keyword>
<dbReference type="Proteomes" id="UP000265140">
    <property type="component" value="Chromosome 22"/>
</dbReference>
<dbReference type="GeneID" id="105022565"/>